<evidence type="ECO:0000313" key="1">
    <source>
        <dbReference type="EMBL" id="GFD56024.1"/>
    </source>
</evidence>
<dbReference type="EMBL" id="BKCJ011824561">
    <property type="protein sequence ID" value="GFD56024.1"/>
    <property type="molecule type" value="Genomic_DNA"/>
</dbReference>
<comment type="caution">
    <text evidence="1">The sequence shown here is derived from an EMBL/GenBank/DDBJ whole genome shotgun (WGS) entry which is preliminary data.</text>
</comment>
<sequence>NARRGLVHQQHVATENLAVHVFQVAPQVALALAERQAQQTHEDGQVIAAARLHHHGLFDEDFQQLLQAGLVLGPGAAPLQLAVQADAEGPEE</sequence>
<name>A0A699XHL8_TANCI</name>
<reference evidence="1" key="1">
    <citation type="journal article" date="2019" name="Sci. Rep.">
        <title>Draft genome of Tanacetum cinerariifolium, the natural source of mosquito coil.</title>
        <authorList>
            <person name="Yamashiro T."/>
            <person name="Shiraishi A."/>
            <person name="Satake H."/>
            <person name="Nakayama K."/>
        </authorList>
    </citation>
    <scope>NUCLEOTIDE SEQUENCE</scope>
</reference>
<gene>
    <name evidence="1" type="ORF">Tci_927993</name>
</gene>
<accession>A0A699XHL8</accession>
<protein>
    <submittedName>
        <fullName evidence="1">Uncharacterized protein</fullName>
    </submittedName>
</protein>
<dbReference type="AlphaFoldDB" id="A0A699XHL8"/>
<proteinExistence type="predicted"/>
<feature type="non-terminal residue" evidence="1">
    <location>
        <position position="1"/>
    </location>
</feature>
<organism evidence="1">
    <name type="scientific">Tanacetum cinerariifolium</name>
    <name type="common">Dalmatian daisy</name>
    <name type="synonym">Chrysanthemum cinerariifolium</name>
    <dbReference type="NCBI Taxonomy" id="118510"/>
    <lineage>
        <taxon>Eukaryota</taxon>
        <taxon>Viridiplantae</taxon>
        <taxon>Streptophyta</taxon>
        <taxon>Embryophyta</taxon>
        <taxon>Tracheophyta</taxon>
        <taxon>Spermatophyta</taxon>
        <taxon>Magnoliopsida</taxon>
        <taxon>eudicotyledons</taxon>
        <taxon>Gunneridae</taxon>
        <taxon>Pentapetalae</taxon>
        <taxon>asterids</taxon>
        <taxon>campanulids</taxon>
        <taxon>Asterales</taxon>
        <taxon>Asteraceae</taxon>
        <taxon>Asteroideae</taxon>
        <taxon>Anthemideae</taxon>
        <taxon>Anthemidinae</taxon>
        <taxon>Tanacetum</taxon>
    </lineage>
</organism>
<feature type="non-terminal residue" evidence="1">
    <location>
        <position position="92"/>
    </location>
</feature>